<feature type="transmembrane region" description="Helical" evidence="1">
    <location>
        <begin position="100"/>
        <end position="119"/>
    </location>
</feature>
<feature type="transmembrane region" description="Helical" evidence="1">
    <location>
        <begin position="38"/>
        <end position="60"/>
    </location>
</feature>
<sequence>MQLLTYLLLIISNALIMSRDKSSLFHEIVLYSIKPIGTVVYILIMVMAFILVFVLMLSLILKYKKSAAILTYIAYIIGLQNACLNNGLGIDIFYSYDGLIVGAIIISSALTLRVVLYNLTINNRTTITSLDLVFDLSNVIHNKYNKLKKRIITIFTRIYHNMSVSNYSILCSYLFTWVVTRTPRYWFISTPFISNLNAPLYLLTIISLVVPMVFIAKILVKVFKTLIDSRIILCDLHTIALFFTILTQHELCRKSNYNVRNYHVGNNIILLSAVFPLLGISFNTDCDPDIIHCSLGTYDHISDPPGQYIQPVVYNPNCESSDTVHDVIAKGYRLQDLGDRENHKCDIEGSEWVKVDNTRMYKVSYLKGRFTSSLAQLGYISPMTNYLPYAFALDTPDYYLNQVGVHNAIETMKASNKVEPLVDAIVTTTFGHLSSASDGYTLEPQPRASKMPKELKKPDFRLLYNNKTSFISEHKSHDGDSWFDALAQVKRYGMKFDDATRVYCLVFKGKYLSAFLYEEDYHASRGFSCKSEEIEDLLGITVTRHGLSLMAQQNVFYPQFNAYDYTSTGSVSDKIASKAILSFFGNIRNTDLDTEDLDLPELPDIGCRRIHLGIAANIIRQTVDIEGNGRFIYR</sequence>
<feature type="transmembrane region" description="Helical" evidence="1">
    <location>
        <begin position="158"/>
        <end position="180"/>
    </location>
</feature>
<geneLocation type="mitochondrion" evidence="2"/>
<dbReference type="AlphaFoldDB" id="A0A3G2SCS6"/>
<feature type="transmembrane region" description="Helical" evidence="1">
    <location>
        <begin position="200"/>
        <end position="220"/>
    </location>
</feature>
<keyword evidence="2" id="KW-0496">Mitochondrion</keyword>
<accession>A0A3G2SCS6</accession>
<name>A0A3G2SCS6_ZYMTR</name>
<reference evidence="2" key="1">
    <citation type="submission" date="2018-05" db="EMBL/GenBank/DDBJ databases">
        <title>The mitochondrial genome of the banana pathogen Mycosphaerella (synonym: Pseudocercospora) fijiensis contains several pseudogenes, multiple changes of direction and a reassigned tRNA gene.</title>
        <authorList>
            <person name="Goodwin S.B."/>
            <person name="McCorison C.B."/>
            <person name="Grimwood J."/>
            <person name="Grigoriev I.V."/>
            <person name="Kema G.H.J."/>
        </authorList>
    </citation>
    <scope>NUCLEOTIDE SEQUENCE</scope>
    <source>
        <strain evidence="2">IPO323</strain>
    </source>
</reference>
<keyword evidence="1" id="KW-0472">Membrane</keyword>
<protein>
    <submittedName>
        <fullName evidence="2">Uncharacterized protein</fullName>
    </submittedName>
</protein>
<organism evidence="2">
    <name type="scientific">Zymoseptoria tritici</name>
    <name type="common">Speckled leaf blotch fungus</name>
    <name type="synonym">Septoria tritici</name>
    <dbReference type="NCBI Taxonomy" id="1047171"/>
    <lineage>
        <taxon>Eukaryota</taxon>
        <taxon>Fungi</taxon>
        <taxon>Dikarya</taxon>
        <taxon>Ascomycota</taxon>
        <taxon>Pezizomycotina</taxon>
        <taxon>Dothideomycetes</taxon>
        <taxon>Dothideomycetidae</taxon>
        <taxon>Mycosphaerellales</taxon>
        <taxon>Mycosphaerellaceae</taxon>
        <taxon>Zymoseptoria</taxon>
    </lineage>
</organism>
<evidence type="ECO:0000256" key="1">
    <source>
        <dbReference type="SAM" id="Phobius"/>
    </source>
</evidence>
<evidence type="ECO:0000313" key="2">
    <source>
        <dbReference type="EMBL" id="AYO45625.1"/>
    </source>
</evidence>
<gene>
    <name evidence="2" type="primary">orf634</name>
</gene>
<feature type="transmembrane region" description="Helical" evidence="1">
    <location>
        <begin position="72"/>
        <end position="94"/>
    </location>
</feature>
<dbReference type="EMBL" id="MH374028">
    <property type="protein sequence ID" value="AYO45625.1"/>
    <property type="molecule type" value="Genomic_DNA"/>
</dbReference>
<keyword evidence="1" id="KW-0812">Transmembrane</keyword>
<proteinExistence type="predicted"/>
<keyword evidence="1" id="KW-1133">Transmembrane helix</keyword>